<reference evidence="2" key="2">
    <citation type="submission" date="2004-02" db="EMBL/GenBank/DDBJ databases">
        <authorList>
            <consortium name="Genoscope"/>
            <consortium name="Whitehead Institute Centre for Genome Research"/>
        </authorList>
    </citation>
    <scope>NUCLEOTIDE SEQUENCE</scope>
</reference>
<name>Q4SYV1_TETNG</name>
<comment type="caution">
    <text evidence="2">The sequence shown here is derived from an EMBL/GenBank/DDBJ whole genome shotgun (WGS) entry which is preliminary data.</text>
</comment>
<gene>
    <name evidence="2" type="ORF">GSTENG00010153001</name>
</gene>
<dbReference type="KEGG" id="tng:GSTEN00010153G001"/>
<protein>
    <submittedName>
        <fullName evidence="2">(spotted green pufferfish) hypothetical protein</fullName>
    </submittedName>
</protein>
<dbReference type="EMBL" id="CAAE01011947">
    <property type="protein sequence ID" value="CAF94181.1"/>
    <property type="molecule type" value="Genomic_DNA"/>
</dbReference>
<evidence type="ECO:0000256" key="1">
    <source>
        <dbReference type="SAM" id="MobiDB-lite"/>
    </source>
</evidence>
<evidence type="ECO:0000313" key="2">
    <source>
        <dbReference type="EMBL" id="CAF94181.1"/>
    </source>
</evidence>
<proteinExistence type="predicted"/>
<sequence length="27" mass="2793">AAQSKTKPQGLRQTKACPLTPTGPVVD</sequence>
<feature type="non-terminal residue" evidence="2">
    <location>
        <position position="1"/>
    </location>
</feature>
<reference evidence="2" key="1">
    <citation type="journal article" date="2004" name="Nature">
        <title>Genome duplication in the teleost fish Tetraodon nigroviridis reveals the early vertebrate proto-karyotype.</title>
        <authorList>
            <person name="Jaillon O."/>
            <person name="Aury J.-M."/>
            <person name="Brunet F."/>
            <person name="Petit J.-L."/>
            <person name="Stange-Thomann N."/>
            <person name="Mauceli E."/>
            <person name="Bouneau L."/>
            <person name="Fischer C."/>
            <person name="Ozouf-Costaz C."/>
            <person name="Bernot A."/>
            <person name="Nicaud S."/>
            <person name="Jaffe D."/>
            <person name="Fisher S."/>
            <person name="Lutfalla G."/>
            <person name="Dossat C."/>
            <person name="Segurens B."/>
            <person name="Dasilva C."/>
            <person name="Salanoubat M."/>
            <person name="Levy M."/>
            <person name="Boudet N."/>
            <person name="Castellano S."/>
            <person name="Anthouard V."/>
            <person name="Jubin C."/>
            <person name="Castelli V."/>
            <person name="Katinka M."/>
            <person name="Vacherie B."/>
            <person name="Biemont C."/>
            <person name="Skalli Z."/>
            <person name="Cattolico L."/>
            <person name="Poulain J."/>
            <person name="De Berardinis V."/>
            <person name="Cruaud C."/>
            <person name="Duprat S."/>
            <person name="Brottier P."/>
            <person name="Coutanceau J.-P."/>
            <person name="Gouzy J."/>
            <person name="Parra G."/>
            <person name="Lardier G."/>
            <person name="Chapple C."/>
            <person name="McKernan K.J."/>
            <person name="McEwan P."/>
            <person name="Bosak S."/>
            <person name="Kellis M."/>
            <person name="Volff J.-N."/>
            <person name="Guigo R."/>
            <person name="Zody M.C."/>
            <person name="Mesirov J."/>
            <person name="Lindblad-Toh K."/>
            <person name="Birren B."/>
            <person name="Nusbaum C."/>
            <person name="Kahn D."/>
            <person name="Robinson-Rechavi M."/>
            <person name="Laudet V."/>
            <person name="Schachter V."/>
            <person name="Quetier F."/>
            <person name="Saurin W."/>
            <person name="Scarpelli C."/>
            <person name="Wincker P."/>
            <person name="Lander E.S."/>
            <person name="Weissenbach J."/>
            <person name="Roest Crollius H."/>
        </authorList>
    </citation>
    <scope>NUCLEOTIDE SEQUENCE [LARGE SCALE GENOMIC DNA]</scope>
</reference>
<dbReference type="AlphaFoldDB" id="Q4SYV1"/>
<organism evidence="2">
    <name type="scientific">Tetraodon nigroviridis</name>
    <name type="common">Spotted green pufferfish</name>
    <name type="synonym">Chelonodon nigroviridis</name>
    <dbReference type="NCBI Taxonomy" id="99883"/>
    <lineage>
        <taxon>Eukaryota</taxon>
        <taxon>Metazoa</taxon>
        <taxon>Chordata</taxon>
        <taxon>Craniata</taxon>
        <taxon>Vertebrata</taxon>
        <taxon>Euteleostomi</taxon>
        <taxon>Actinopterygii</taxon>
        <taxon>Neopterygii</taxon>
        <taxon>Teleostei</taxon>
        <taxon>Neoteleostei</taxon>
        <taxon>Acanthomorphata</taxon>
        <taxon>Eupercaria</taxon>
        <taxon>Tetraodontiformes</taxon>
        <taxon>Tetradontoidea</taxon>
        <taxon>Tetraodontidae</taxon>
        <taxon>Tetraodon</taxon>
    </lineage>
</organism>
<accession>Q4SYV1</accession>
<feature type="region of interest" description="Disordered" evidence="1">
    <location>
        <begin position="1"/>
        <end position="27"/>
    </location>
</feature>